<accession>A0A8T0E6F0</accession>
<dbReference type="FunFam" id="1.25.40.10:FF:000051">
    <property type="entry name" value="Cell division cycle protein 27 isoform X3"/>
    <property type="match status" value="1"/>
</dbReference>
<name>A0A8T0E6F0_ARGBR</name>
<dbReference type="GO" id="GO:0031145">
    <property type="term" value="P:anaphase-promoting complex-dependent catabolic process"/>
    <property type="evidence" value="ECO:0007669"/>
    <property type="project" value="TreeGrafter"/>
</dbReference>
<feature type="compositionally biased region" description="Low complexity" evidence="8">
    <location>
        <begin position="382"/>
        <end position="397"/>
    </location>
</feature>
<evidence type="ECO:0000256" key="5">
    <source>
        <dbReference type="ARBA" id="ARBA00038210"/>
    </source>
</evidence>
<organism evidence="9 10">
    <name type="scientific">Argiope bruennichi</name>
    <name type="common">Wasp spider</name>
    <name type="synonym">Aranea bruennichi</name>
    <dbReference type="NCBI Taxonomy" id="94029"/>
    <lineage>
        <taxon>Eukaryota</taxon>
        <taxon>Metazoa</taxon>
        <taxon>Ecdysozoa</taxon>
        <taxon>Arthropoda</taxon>
        <taxon>Chelicerata</taxon>
        <taxon>Arachnida</taxon>
        <taxon>Araneae</taxon>
        <taxon>Araneomorphae</taxon>
        <taxon>Entelegynae</taxon>
        <taxon>Araneoidea</taxon>
        <taxon>Araneidae</taxon>
        <taxon>Argiope</taxon>
    </lineage>
</organism>
<keyword evidence="9" id="KW-0131">Cell cycle</keyword>
<dbReference type="Pfam" id="PF12895">
    <property type="entry name" value="ANAPC3"/>
    <property type="match status" value="1"/>
</dbReference>
<dbReference type="InterPro" id="IPR019734">
    <property type="entry name" value="TPR_rpt"/>
</dbReference>
<dbReference type="Gene3D" id="1.25.40.10">
    <property type="entry name" value="Tetratricopeptide repeat domain"/>
    <property type="match status" value="4"/>
</dbReference>
<dbReference type="Pfam" id="PF13181">
    <property type="entry name" value="TPR_8"/>
    <property type="match status" value="4"/>
</dbReference>
<comment type="caution">
    <text evidence="9">The sequence shown here is derived from an EMBL/GenBank/DDBJ whole genome shotgun (WGS) entry which is preliminary data.</text>
</comment>
<evidence type="ECO:0000313" key="10">
    <source>
        <dbReference type="Proteomes" id="UP000807504"/>
    </source>
</evidence>
<keyword evidence="9" id="KW-0132">Cell division</keyword>
<dbReference type="FunFam" id="1.25.40.10:FF:000018">
    <property type="entry name" value="Cell division cycle protein 27 homolog B"/>
    <property type="match status" value="1"/>
</dbReference>
<proteinExistence type="inferred from homology"/>
<dbReference type="AlphaFoldDB" id="A0A8T0E6F0"/>
<evidence type="ECO:0000256" key="1">
    <source>
        <dbReference type="ARBA" id="ARBA00004123"/>
    </source>
</evidence>
<feature type="repeat" description="TPR" evidence="7">
    <location>
        <begin position="501"/>
        <end position="534"/>
    </location>
</feature>
<sequence length="840" mass="94517">MIIQEPVQAAIWHALNHYAFEDAIFIAERLFAEVDSDDALYLLATCYYRAGKVGAAYSVLKSKGCYSSQCRFLFARCCVDLKKFSEAEFSITGNNIAKNKSLDDIVSEFGDFASFVVQLLGHICSKTSRFSKAAEAYRKSLKLNPFLWSSYESLVNLGEKPDPCKVFNITNVEHLSMCHGTNPLVNLVNKTPVPNNVNYIKETPNICNDIIQDSSQISNKISIVPVSPIPSVYGSHSPLAFVRSTPDVNIEVFSPDNNSWVPFQTFAKNTRRHARNGRNNLFGTQNSRSSASPCFGILSLSTTTNQDHESQVSDKSSLKKVLNSRLLFQTPMTRRSQDMNPPKFQIFSQSGNNNNNNNTSLSQTPQASLAPVSLGNVRRSSRLFSSSNSVKENNKSSTRNRFISTKAPTKKPKTRTTRAPISEPKESELNEINKPEIQSENKLSNSATIMQAALNMQKASAEGLMMLLQEMGKAQLYLSHYYCRKALDILIDLPQHHYETGWVLTTMGKAHFELAEYNEAIALFEQARQLEPHRLQGMEYYSTALWHLQKEVALSTLAQELTEFDITSPQTWCAAGNCFSLQKEHETAIKYLQRAVQVDEDFAYAYTLLGHEYVMTEEMDKAMTCFRNAIRIDPRHYNAWYGVGMIYYKQEKFQLAEVHYEKALKINPQSSVLKCHIGVVLHALKKMDKSLQTLNEAIAMDPKNPLCKFHRASVYFSLDKHEEALSDLEELKQIVPKESLVYFLIGKVHKKLGNTHLTLMNFSWATDLDPRGANNQIKGAIDKQYTNDEEEAAANNEQAGDDRASVSSGVADHESSHDSSVVDAEAEDIRLQAMESDESF</sequence>
<dbReference type="SMART" id="SM00028">
    <property type="entry name" value="TPR"/>
    <property type="match status" value="8"/>
</dbReference>
<dbReference type="InterPro" id="IPR011990">
    <property type="entry name" value="TPR-like_helical_dom_sf"/>
</dbReference>
<feature type="region of interest" description="Disordered" evidence="8">
    <location>
        <begin position="791"/>
        <end position="840"/>
    </location>
</feature>
<evidence type="ECO:0000256" key="4">
    <source>
        <dbReference type="ARBA" id="ARBA00023242"/>
    </source>
</evidence>
<comment type="subcellular location">
    <subcellularLocation>
        <location evidence="1">Nucleus</location>
    </subcellularLocation>
</comment>
<dbReference type="Pfam" id="PF00515">
    <property type="entry name" value="TPR_1"/>
    <property type="match status" value="1"/>
</dbReference>
<feature type="repeat" description="TPR" evidence="7">
    <location>
        <begin position="637"/>
        <end position="670"/>
    </location>
</feature>
<evidence type="ECO:0000256" key="7">
    <source>
        <dbReference type="PROSITE-ProRule" id="PRU00339"/>
    </source>
</evidence>
<dbReference type="GO" id="GO:0007091">
    <property type="term" value="P:metaphase/anaphase transition of mitotic cell cycle"/>
    <property type="evidence" value="ECO:0007669"/>
    <property type="project" value="TreeGrafter"/>
</dbReference>
<keyword evidence="3 7" id="KW-0802">TPR repeat</keyword>
<dbReference type="GO" id="GO:0051301">
    <property type="term" value="P:cell division"/>
    <property type="evidence" value="ECO:0007669"/>
    <property type="project" value="UniProtKB-KW"/>
</dbReference>
<dbReference type="Proteomes" id="UP000807504">
    <property type="component" value="Unassembled WGS sequence"/>
</dbReference>
<dbReference type="PANTHER" id="PTHR12558">
    <property type="entry name" value="CELL DIVISION CYCLE 16,23,27"/>
    <property type="match status" value="1"/>
</dbReference>
<reference evidence="9" key="1">
    <citation type="journal article" date="2020" name="bioRxiv">
        <title>Chromosome-level reference genome of the European wasp spider Argiope bruennichi: a resource for studies on range expansion and evolutionary adaptation.</title>
        <authorList>
            <person name="Sheffer M.M."/>
            <person name="Hoppe A."/>
            <person name="Krehenwinkel H."/>
            <person name="Uhl G."/>
            <person name="Kuss A.W."/>
            <person name="Jensen L."/>
            <person name="Jensen C."/>
            <person name="Gillespie R.G."/>
            <person name="Hoff K.J."/>
            <person name="Prost S."/>
        </authorList>
    </citation>
    <scope>NUCLEOTIDE SEQUENCE</scope>
</reference>
<feature type="repeat" description="TPR" evidence="7">
    <location>
        <begin position="569"/>
        <end position="602"/>
    </location>
</feature>
<dbReference type="EMBL" id="JABXBU010002230">
    <property type="protein sequence ID" value="KAF8766502.1"/>
    <property type="molecule type" value="Genomic_DNA"/>
</dbReference>
<gene>
    <name evidence="9" type="ORF">HNY73_019557</name>
</gene>
<keyword evidence="10" id="KW-1185">Reference proteome</keyword>
<dbReference type="GO" id="GO:0016567">
    <property type="term" value="P:protein ubiquitination"/>
    <property type="evidence" value="ECO:0007669"/>
    <property type="project" value="TreeGrafter"/>
</dbReference>
<evidence type="ECO:0000256" key="3">
    <source>
        <dbReference type="ARBA" id="ARBA00022803"/>
    </source>
</evidence>
<dbReference type="GO" id="GO:0005737">
    <property type="term" value="C:cytoplasm"/>
    <property type="evidence" value="ECO:0007669"/>
    <property type="project" value="TreeGrafter"/>
</dbReference>
<dbReference type="OMA" id="WHSPQAW"/>
<dbReference type="SUPFAM" id="SSF48452">
    <property type="entry name" value="TPR-like"/>
    <property type="match status" value="2"/>
</dbReference>
<feature type="repeat" description="TPR" evidence="7">
    <location>
        <begin position="114"/>
        <end position="147"/>
    </location>
</feature>
<dbReference type="OrthoDB" id="329563at2759"/>
<dbReference type="PROSITE" id="PS50005">
    <property type="entry name" value="TPR"/>
    <property type="match status" value="6"/>
</dbReference>
<comment type="similarity">
    <text evidence="5">Belongs to the APC3/CDC27 family.</text>
</comment>
<feature type="repeat" description="TPR" evidence="7">
    <location>
        <begin position="671"/>
        <end position="704"/>
    </location>
</feature>
<protein>
    <recommendedName>
        <fullName evidence="6">Cell division cycle protein 27 homolog</fullName>
    </recommendedName>
</protein>
<feature type="region of interest" description="Disordered" evidence="8">
    <location>
        <begin position="329"/>
        <end position="368"/>
    </location>
</feature>
<keyword evidence="2" id="KW-0677">Repeat</keyword>
<feature type="repeat" description="TPR" evidence="7">
    <location>
        <begin position="603"/>
        <end position="636"/>
    </location>
</feature>
<dbReference type="PANTHER" id="PTHR12558:SF13">
    <property type="entry name" value="CELL DIVISION CYCLE PROTEIN 27 HOMOLOG"/>
    <property type="match status" value="1"/>
</dbReference>
<evidence type="ECO:0000256" key="8">
    <source>
        <dbReference type="SAM" id="MobiDB-lite"/>
    </source>
</evidence>
<evidence type="ECO:0000256" key="6">
    <source>
        <dbReference type="ARBA" id="ARBA00039307"/>
    </source>
</evidence>
<dbReference type="GO" id="GO:0005680">
    <property type="term" value="C:anaphase-promoting complex"/>
    <property type="evidence" value="ECO:0007669"/>
    <property type="project" value="TreeGrafter"/>
</dbReference>
<evidence type="ECO:0000313" key="9">
    <source>
        <dbReference type="EMBL" id="KAF8766502.1"/>
    </source>
</evidence>
<evidence type="ECO:0000256" key="2">
    <source>
        <dbReference type="ARBA" id="ARBA00022737"/>
    </source>
</evidence>
<keyword evidence="4" id="KW-0539">Nucleus</keyword>
<dbReference type="PROSITE" id="PS50293">
    <property type="entry name" value="TPR_REGION"/>
    <property type="match status" value="2"/>
</dbReference>
<feature type="region of interest" description="Disordered" evidence="8">
    <location>
        <begin position="380"/>
        <end position="427"/>
    </location>
</feature>
<reference evidence="9" key="2">
    <citation type="submission" date="2020-06" db="EMBL/GenBank/DDBJ databases">
        <authorList>
            <person name="Sheffer M."/>
        </authorList>
    </citation>
    <scope>NUCLEOTIDE SEQUENCE</scope>
</reference>